<dbReference type="AlphaFoldDB" id="A0AAV2L0L3"/>
<organism evidence="2 3">
    <name type="scientific">Knipowitschia caucasica</name>
    <name type="common">Caucasian dwarf goby</name>
    <name type="synonym">Pomatoschistus caucasicus</name>
    <dbReference type="NCBI Taxonomy" id="637954"/>
    <lineage>
        <taxon>Eukaryota</taxon>
        <taxon>Metazoa</taxon>
        <taxon>Chordata</taxon>
        <taxon>Craniata</taxon>
        <taxon>Vertebrata</taxon>
        <taxon>Euteleostomi</taxon>
        <taxon>Actinopterygii</taxon>
        <taxon>Neopterygii</taxon>
        <taxon>Teleostei</taxon>
        <taxon>Neoteleostei</taxon>
        <taxon>Acanthomorphata</taxon>
        <taxon>Gobiaria</taxon>
        <taxon>Gobiiformes</taxon>
        <taxon>Gobioidei</taxon>
        <taxon>Gobiidae</taxon>
        <taxon>Gobiinae</taxon>
        <taxon>Knipowitschia</taxon>
    </lineage>
</organism>
<reference evidence="2 3" key="1">
    <citation type="submission" date="2024-04" db="EMBL/GenBank/DDBJ databases">
        <authorList>
            <person name="Waldvogel A.-M."/>
            <person name="Schoenle A."/>
        </authorList>
    </citation>
    <scope>NUCLEOTIDE SEQUENCE [LARGE SCALE GENOMIC DNA]</scope>
</reference>
<dbReference type="Proteomes" id="UP001497482">
    <property type="component" value="Chromosome 20"/>
</dbReference>
<evidence type="ECO:0000313" key="2">
    <source>
        <dbReference type="EMBL" id="CAL1594453.1"/>
    </source>
</evidence>
<evidence type="ECO:0000313" key="3">
    <source>
        <dbReference type="Proteomes" id="UP001497482"/>
    </source>
</evidence>
<name>A0AAV2L0L3_KNICA</name>
<evidence type="ECO:0000256" key="1">
    <source>
        <dbReference type="SAM" id="MobiDB-lite"/>
    </source>
</evidence>
<protein>
    <submittedName>
        <fullName evidence="2">Uncharacterized protein</fullName>
    </submittedName>
</protein>
<keyword evidence="3" id="KW-1185">Reference proteome</keyword>
<dbReference type="EMBL" id="OZ035842">
    <property type="protein sequence ID" value="CAL1594453.1"/>
    <property type="molecule type" value="Genomic_DNA"/>
</dbReference>
<feature type="compositionally biased region" description="Basic and acidic residues" evidence="1">
    <location>
        <begin position="105"/>
        <end position="115"/>
    </location>
</feature>
<accession>A0AAV2L0L3</accession>
<feature type="region of interest" description="Disordered" evidence="1">
    <location>
        <begin position="96"/>
        <end position="115"/>
    </location>
</feature>
<proteinExistence type="predicted"/>
<gene>
    <name evidence="2" type="ORF">KC01_LOCUS23414</name>
</gene>
<sequence length="115" mass="12694">MLRRLTHFANIALSSHFYLLGKYQEVPELPPRICRATSPDPCARPGLEPVTPAVGLSVKLCLLQRSGTETDFGLANTTYSNNWGLCGTLKSCKHVRPPAGPRRNCNSDRAQRSDQ</sequence>